<gene>
    <name evidence="2" type="primary">Acey_s0656.g1231</name>
    <name evidence="2" type="ORF">Y032_0656g1231</name>
</gene>
<evidence type="ECO:0000256" key="1">
    <source>
        <dbReference type="SAM" id="MobiDB-lite"/>
    </source>
</evidence>
<proteinExistence type="predicted"/>
<dbReference type="AlphaFoldDB" id="A0A016WJK6"/>
<reference evidence="3" key="1">
    <citation type="journal article" date="2015" name="Nat. Genet.">
        <title>The genome and transcriptome of the zoonotic hookworm Ancylostoma ceylanicum identify infection-specific gene families.</title>
        <authorList>
            <person name="Schwarz E.M."/>
            <person name="Hu Y."/>
            <person name="Antoshechkin I."/>
            <person name="Miller M.M."/>
            <person name="Sternberg P.W."/>
            <person name="Aroian R.V."/>
        </authorList>
    </citation>
    <scope>NUCLEOTIDE SEQUENCE</scope>
    <source>
        <strain evidence="3">HY135</strain>
    </source>
</reference>
<accession>A0A016WJK6</accession>
<dbReference type="EMBL" id="JARK01000256">
    <property type="protein sequence ID" value="EYC39452.1"/>
    <property type="molecule type" value="Genomic_DNA"/>
</dbReference>
<dbReference type="Proteomes" id="UP000024635">
    <property type="component" value="Unassembled WGS sequence"/>
</dbReference>
<protein>
    <submittedName>
        <fullName evidence="2">Uncharacterized protein</fullName>
    </submittedName>
</protein>
<organism evidence="2 3">
    <name type="scientific">Ancylostoma ceylanicum</name>
    <dbReference type="NCBI Taxonomy" id="53326"/>
    <lineage>
        <taxon>Eukaryota</taxon>
        <taxon>Metazoa</taxon>
        <taxon>Ecdysozoa</taxon>
        <taxon>Nematoda</taxon>
        <taxon>Chromadorea</taxon>
        <taxon>Rhabditida</taxon>
        <taxon>Rhabditina</taxon>
        <taxon>Rhabditomorpha</taxon>
        <taxon>Strongyloidea</taxon>
        <taxon>Ancylostomatidae</taxon>
        <taxon>Ancylostomatinae</taxon>
        <taxon>Ancylostoma</taxon>
    </lineage>
</organism>
<name>A0A016WJK6_9BILA</name>
<evidence type="ECO:0000313" key="3">
    <source>
        <dbReference type="Proteomes" id="UP000024635"/>
    </source>
</evidence>
<sequence>MPKRVMPITTWRDLPHLGSLRNGKICETDSTYGVYILGSRAGAPPAMTRAGDRYPLVCWSAASSTSHVMPRGALVGHPEIYTLYTYSVSETTSPPKRFTSQPDHCLISERQQ</sequence>
<feature type="compositionally biased region" description="Polar residues" evidence="1">
    <location>
        <begin position="90"/>
        <end position="102"/>
    </location>
</feature>
<feature type="region of interest" description="Disordered" evidence="1">
    <location>
        <begin position="90"/>
        <end position="112"/>
    </location>
</feature>
<keyword evidence="3" id="KW-1185">Reference proteome</keyword>
<comment type="caution">
    <text evidence="2">The sequence shown here is derived from an EMBL/GenBank/DDBJ whole genome shotgun (WGS) entry which is preliminary data.</text>
</comment>
<evidence type="ECO:0000313" key="2">
    <source>
        <dbReference type="EMBL" id="EYC39452.1"/>
    </source>
</evidence>